<feature type="signal peptide" evidence="1">
    <location>
        <begin position="1"/>
        <end position="21"/>
    </location>
</feature>
<dbReference type="EMBL" id="BAAAUT010000088">
    <property type="protein sequence ID" value="GAA3165062.1"/>
    <property type="molecule type" value="Genomic_DNA"/>
</dbReference>
<evidence type="ECO:0000256" key="1">
    <source>
        <dbReference type="SAM" id="SignalP"/>
    </source>
</evidence>
<name>A0ABP6P1Z4_9ACTN</name>
<comment type="caution">
    <text evidence="2">The sequence shown here is derived from an EMBL/GenBank/DDBJ whole genome shotgun (WGS) entry which is preliminary data.</text>
</comment>
<reference evidence="3" key="1">
    <citation type="journal article" date="2019" name="Int. J. Syst. Evol. Microbiol.">
        <title>The Global Catalogue of Microorganisms (GCM) 10K type strain sequencing project: providing services to taxonomists for standard genome sequencing and annotation.</title>
        <authorList>
            <consortium name="The Broad Institute Genomics Platform"/>
            <consortium name="The Broad Institute Genome Sequencing Center for Infectious Disease"/>
            <person name="Wu L."/>
            <person name="Ma J."/>
        </authorList>
    </citation>
    <scope>NUCLEOTIDE SEQUENCE [LARGE SCALE GENOMIC DNA]</scope>
    <source>
        <strain evidence="3">JCM 9373</strain>
    </source>
</reference>
<dbReference type="RefSeq" id="WP_344866329.1">
    <property type="nucleotide sequence ID" value="NZ_BAAAUT010000088.1"/>
</dbReference>
<accession>A0ABP6P1Z4</accession>
<keyword evidence="1" id="KW-0732">Signal</keyword>
<sequence length="115" mass="11491">MRVLKRVAISALAAGATVAMAISGTPASADSVTPSSPEISPEVSIMAAPSGCSMWTDWGGGRGRGHLSCAGKKRDVRVTVKCGDGSVKRSAVGYEYAKAECPTGLGATAVSGGYA</sequence>
<organism evidence="2 3">
    <name type="scientific">Planomonospora alba</name>
    <dbReference type="NCBI Taxonomy" id="161354"/>
    <lineage>
        <taxon>Bacteria</taxon>
        <taxon>Bacillati</taxon>
        <taxon>Actinomycetota</taxon>
        <taxon>Actinomycetes</taxon>
        <taxon>Streptosporangiales</taxon>
        <taxon>Streptosporangiaceae</taxon>
        <taxon>Planomonospora</taxon>
    </lineage>
</organism>
<evidence type="ECO:0000313" key="3">
    <source>
        <dbReference type="Proteomes" id="UP001500320"/>
    </source>
</evidence>
<feature type="chain" id="PRO_5045981627" evidence="1">
    <location>
        <begin position="22"/>
        <end position="115"/>
    </location>
</feature>
<gene>
    <name evidence="2" type="ORF">GCM10010466_64930</name>
</gene>
<dbReference type="Proteomes" id="UP001500320">
    <property type="component" value="Unassembled WGS sequence"/>
</dbReference>
<keyword evidence="3" id="KW-1185">Reference proteome</keyword>
<proteinExistence type="predicted"/>
<protein>
    <submittedName>
        <fullName evidence="2">Uncharacterized protein</fullName>
    </submittedName>
</protein>
<evidence type="ECO:0000313" key="2">
    <source>
        <dbReference type="EMBL" id="GAA3165062.1"/>
    </source>
</evidence>